<dbReference type="InterPro" id="IPR048302">
    <property type="entry name" value="NucS_N"/>
</dbReference>
<dbReference type="Gene3D" id="2.70.180.20">
    <property type="match status" value="1"/>
</dbReference>
<evidence type="ECO:0000259" key="2">
    <source>
        <dbReference type="Pfam" id="PF21003"/>
    </source>
</evidence>
<evidence type="ECO:0000313" key="4">
    <source>
        <dbReference type="Proteomes" id="UP000826254"/>
    </source>
</evidence>
<name>A0A8T8W9M2_9EURY</name>
<dbReference type="GO" id="GO:0003677">
    <property type="term" value="F:DNA binding"/>
    <property type="evidence" value="ECO:0007669"/>
    <property type="project" value="InterPro"/>
</dbReference>
<dbReference type="GO" id="GO:0006265">
    <property type="term" value="P:DNA topological change"/>
    <property type="evidence" value="ECO:0007669"/>
    <property type="project" value="InterPro"/>
</dbReference>
<dbReference type="KEGG" id="hmp:K6T50_08915"/>
<protein>
    <submittedName>
        <fullName evidence="3">Endonuclease NucS</fullName>
    </submittedName>
</protein>
<dbReference type="Pfam" id="PF21003">
    <property type="entry name" value="NucS_N"/>
    <property type="match status" value="1"/>
</dbReference>
<reference evidence="3 4" key="1">
    <citation type="journal article" date="2021" name="Int. J. Syst. Evol. Microbiol.">
        <title>Halobaculum halophilum sp. nov. and Halobaculum salinum sp. nov., isolated from salt lake and saline soil.</title>
        <authorList>
            <person name="Cui H.L."/>
            <person name="Shi X.W."/>
            <person name="Yin X.M."/>
            <person name="Yang X.Y."/>
            <person name="Hou J."/>
            <person name="Zhu L."/>
        </authorList>
    </citation>
    <scope>NUCLEOTIDE SEQUENCE [LARGE SCALE GENOMIC DNA]</scope>
    <source>
        <strain evidence="3 4">NBRC 109044</strain>
    </source>
</reference>
<dbReference type="GO" id="GO:0005694">
    <property type="term" value="C:chromosome"/>
    <property type="evidence" value="ECO:0007669"/>
    <property type="project" value="InterPro"/>
</dbReference>
<keyword evidence="3" id="KW-0255">Endonuclease</keyword>
<sequence length="260" mass="27291">MPETATVLAGDCTTSFETTTGDERTQRGRVVVLAKPDRTVLVHDRSGYQPVTWLTRPDTLTVEADDDGFAVTAHDSGRTLSVRSHDAGEVVELPVGAAGVPVGECPEPDCGAAMVRAGGDVVCLGCGDSYGLPSGATVRDDATCDDCGLPTMTVERGDSLDLCVDYACDSLTEAVHGVLDRRFDCPDCGRDLRVREHRGRAFLGCDGYPDCETAFSVPAGVFAGECACGLPRFETATGVRCLDGACESDRPADPDAEHGP</sequence>
<keyword evidence="3" id="KW-0378">Hydrolase</keyword>
<dbReference type="GO" id="GO:0003916">
    <property type="term" value="F:DNA topoisomerase activity"/>
    <property type="evidence" value="ECO:0007669"/>
    <property type="project" value="InterPro"/>
</dbReference>
<keyword evidence="3" id="KW-0540">Nuclease</keyword>
<dbReference type="GeneID" id="67178259"/>
<dbReference type="InterPro" id="IPR049173">
    <property type="entry name" value="NucS_N_sf"/>
</dbReference>
<dbReference type="EMBL" id="CP081958">
    <property type="protein sequence ID" value="QZP36453.1"/>
    <property type="molecule type" value="Genomic_DNA"/>
</dbReference>
<gene>
    <name evidence="3" type="ORF">K6T50_08915</name>
</gene>
<dbReference type="RefSeq" id="WP_222606276.1">
    <property type="nucleotide sequence ID" value="NZ_CP081958.1"/>
</dbReference>
<proteinExistence type="predicted"/>
<dbReference type="AlphaFoldDB" id="A0A8T8W9M2"/>
<evidence type="ECO:0000259" key="1">
    <source>
        <dbReference type="Pfam" id="PF01396"/>
    </source>
</evidence>
<dbReference type="Gene3D" id="3.30.65.10">
    <property type="entry name" value="Bacterial Topoisomerase I, domain 1"/>
    <property type="match status" value="1"/>
</dbReference>
<dbReference type="InterPro" id="IPR013498">
    <property type="entry name" value="Topo_IA_Znf"/>
</dbReference>
<organism evidence="3 4">
    <name type="scientific">Halobaculum magnesiiphilum</name>
    <dbReference type="NCBI Taxonomy" id="1017351"/>
    <lineage>
        <taxon>Archaea</taxon>
        <taxon>Methanobacteriati</taxon>
        <taxon>Methanobacteriota</taxon>
        <taxon>Stenosarchaea group</taxon>
        <taxon>Halobacteria</taxon>
        <taxon>Halobacteriales</taxon>
        <taxon>Haloferacaceae</taxon>
        <taxon>Halobaculum</taxon>
    </lineage>
</organism>
<dbReference type="Pfam" id="PF01396">
    <property type="entry name" value="Zn_ribbon_Top1"/>
    <property type="match status" value="1"/>
</dbReference>
<dbReference type="Proteomes" id="UP000826254">
    <property type="component" value="Chromosome"/>
</dbReference>
<dbReference type="SUPFAM" id="SSF57783">
    <property type="entry name" value="Zinc beta-ribbon"/>
    <property type="match status" value="1"/>
</dbReference>
<dbReference type="GO" id="GO:0004519">
    <property type="term" value="F:endonuclease activity"/>
    <property type="evidence" value="ECO:0007669"/>
    <property type="project" value="UniProtKB-KW"/>
</dbReference>
<keyword evidence="4" id="KW-1185">Reference proteome</keyword>
<evidence type="ECO:0000313" key="3">
    <source>
        <dbReference type="EMBL" id="QZP36453.1"/>
    </source>
</evidence>
<accession>A0A8T8W9M2</accession>
<feature type="domain" description="Endonuclease NucS N-terminal PH-like" evidence="2">
    <location>
        <begin position="7"/>
        <end position="73"/>
    </location>
</feature>
<feature type="domain" description="DNA topoisomerase type IA zn finger" evidence="1">
    <location>
        <begin position="184"/>
        <end position="217"/>
    </location>
</feature>